<protein>
    <recommendedName>
        <fullName evidence="4">Mitochondrial import inner membrane translocase subunit TIM22</fullName>
    </recommendedName>
</protein>
<keyword evidence="1" id="KW-1133">Transmembrane helix</keyword>
<keyword evidence="1" id="KW-0812">Transmembrane</keyword>
<keyword evidence="3" id="KW-1185">Reference proteome</keyword>
<feature type="transmembrane region" description="Helical" evidence="1">
    <location>
        <begin position="20"/>
        <end position="39"/>
    </location>
</feature>
<evidence type="ECO:0000313" key="2">
    <source>
        <dbReference type="EMBL" id="PHH69417.1"/>
    </source>
</evidence>
<name>A0A2C5YKX3_9HYPO</name>
<organism evidence="2 3">
    <name type="scientific">Ophiocordyceps camponoti-rufipedis</name>
    <dbReference type="NCBI Taxonomy" id="2004952"/>
    <lineage>
        <taxon>Eukaryota</taxon>
        <taxon>Fungi</taxon>
        <taxon>Dikarya</taxon>
        <taxon>Ascomycota</taxon>
        <taxon>Pezizomycotina</taxon>
        <taxon>Sordariomycetes</taxon>
        <taxon>Hypocreomycetidae</taxon>
        <taxon>Hypocreales</taxon>
        <taxon>Ophiocordycipitaceae</taxon>
        <taxon>Ophiocordyceps</taxon>
    </lineage>
</organism>
<gene>
    <name evidence="2" type="ORF">CDD80_6745</name>
</gene>
<proteinExistence type="predicted"/>
<reference evidence="2 3" key="1">
    <citation type="submission" date="2017-06" db="EMBL/GenBank/DDBJ databases">
        <title>Ant-infecting Ophiocordyceps genomes reveal a high diversity of potential behavioral manipulation genes and a possible major role for enterotoxins.</title>
        <authorList>
            <person name="De Bekker C."/>
            <person name="Evans H.C."/>
            <person name="Brachmann A."/>
            <person name="Hughes D.P."/>
        </authorList>
    </citation>
    <scope>NUCLEOTIDE SEQUENCE [LARGE SCALE GENOMIC DNA]</scope>
    <source>
        <strain evidence="2 3">Map16</strain>
    </source>
</reference>
<dbReference type="EMBL" id="NJES01000768">
    <property type="protein sequence ID" value="PHH69417.1"/>
    <property type="molecule type" value="Genomic_DNA"/>
</dbReference>
<dbReference type="STRING" id="2004952.A0A2C5YKX3"/>
<sequence>MEPSSGRQGRLAISTTNRLLFGALASGSVGFGLGAVQGARMAQLRFRAEHAHKMPDSTTGWFLYHKTKNYHAMFGGVREGLVMGVKTSFWTTLALGLENTVDGCRGASDMFSTIVATLTIAGTFSLYHKLTLSAATRTARMGLMFGLVYGGVQDVVGLARGRPIGYVDLIRRRLGFPSRDADDQRR</sequence>
<keyword evidence="1" id="KW-0472">Membrane</keyword>
<dbReference type="Proteomes" id="UP000226431">
    <property type="component" value="Unassembled WGS sequence"/>
</dbReference>
<accession>A0A2C5YKX3</accession>
<dbReference type="OrthoDB" id="5584028at2759"/>
<evidence type="ECO:0000313" key="3">
    <source>
        <dbReference type="Proteomes" id="UP000226431"/>
    </source>
</evidence>
<evidence type="ECO:0000256" key="1">
    <source>
        <dbReference type="SAM" id="Phobius"/>
    </source>
</evidence>
<comment type="caution">
    <text evidence="2">The sequence shown here is derived from an EMBL/GenBank/DDBJ whole genome shotgun (WGS) entry which is preliminary data.</text>
</comment>
<dbReference type="AlphaFoldDB" id="A0A2C5YKX3"/>
<evidence type="ECO:0008006" key="4">
    <source>
        <dbReference type="Google" id="ProtNLM"/>
    </source>
</evidence>
<dbReference type="PANTHER" id="PTHR37852">
    <property type="entry name" value="YALI0B21208P"/>
    <property type="match status" value="1"/>
</dbReference>
<dbReference type="PANTHER" id="PTHR37852:SF1">
    <property type="entry name" value="HIG1 DOMAIN-CONTAINING PROTEIN"/>
    <property type="match status" value="1"/>
</dbReference>